<reference evidence="1 2" key="1">
    <citation type="journal article" date="2011" name="BMC Genomics">
        <title>Genomic insights into an obligate epibiotic bacterial predator: Micavibrio aeruginosavorus ARL-13.</title>
        <authorList>
            <person name="Wang Z."/>
            <person name="Kadouri D."/>
            <person name="Wu M."/>
        </authorList>
    </citation>
    <scope>NUCLEOTIDE SEQUENCE [LARGE SCALE GENOMIC DNA]</scope>
    <source>
        <strain evidence="1 2">ARL-13</strain>
    </source>
</reference>
<dbReference type="EMBL" id="CP002382">
    <property type="protein sequence ID" value="AEP10456.1"/>
    <property type="molecule type" value="Genomic_DNA"/>
</dbReference>
<sequence length="76" mass="8271">MANTAAQKCTYSIEALTLAFTTAHKKNPNGADQFVLGWLKANDQRGAMLVKTEGEIKLEANHTLYAKIHAGKAHAF</sequence>
<dbReference type="Proteomes" id="UP000009286">
    <property type="component" value="Chromosome"/>
</dbReference>
<accession>G2KQX8</accession>
<evidence type="ECO:0000313" key="2">
    <source>
        <dbReference type="Proteomes" id="UP000009286"/>
    </source>
</evidence>
<name>G2KQX8_MICAA</name>
<proteinExistence type="predicted"/>
<gene>
    <name evidence="1" type="ordered locus">MICA_2149</name>
</gene>
<dbReference type="HOGENOM" id="CLU_2650379_0_0_5"/>
<dbReference type="RefSeq" id="WP_014103679.1">
    <property type="nucleotide sequence ID" value="NC_016026.1"/>
</dbReference>
<protein>
    <submittedName>
        <fullName evidence="1">Uncharacterized protein</fullName>
    </submittedName>
</protein>
<dbReference type="OrthoDB" id="9844323at2"/>
<keyword evidence="2" id="KW-1185">Reference proteome</keyword>
<organism evidence="1 2">
    <name type="scientific">Micavibrio aeruginosavorus (strain ARL-13)</name>
    <dbReference type="NCBI Taxonomy" id="856793"/>
    <lineage>
        <taxon>Bacteria</taxon>
        <taxon>Pseudomonadati</taxon>
        <taxon>Bdellovibrionota</taxon>
        <taxon>Bdellovibrionia</taxon>
        <taxon>Bdellovibrionales</taxon>
        <taxon>Pseudobdellovibrionaceae</taxon>
        <taxon>Micavibrio</taxon>
    </lineage>
</organism>
<dbReference type="AlphaFoldDB" id="G2KQX8"/>
<dbReference type="KEGG" id="mai:MICA_2149"/>
<evidence type="ECO:0000313" key="1">
    <source>
        <dbReference type="EMBL" id="AEP10456.1"/>
    </source>
</evidence>